<dbReference type="EMBL" id="CAXAMM010040116">
    <property type="protein sequence ID" value="CAK9091193.1"/>
    <property type="molecule type" value="Genomic_DNA"/>
</dbReference>
<dbReference type="Proteomes" id="UP001642464">
    <property type="component" value="Unassembled WGS sequence"/>
</dbReference>
<proteinExistence type="predicted"/>
<gene>
    <name evidence="1" type="ORF">SCF082_LOCUS42965</name>
</gene>
<accession>A0ABP0QUH8</accession>
<sequence>MSLKSALEEIDKSLLLELRIVHLQRRAYSFDLALPLQLGTPNFFSTQHYPAGLSPDFEMCVPRASLQMAIGRLNDEIAVVDELRKRLYLNCYGWMLSILARKRVQSVVDKQNLEWRLANIPCFLCLSPGWGFSHSTLYVQWDPDRDVI</sequence>
<keyword evidence="2" id="KW-1185">Reference proteome</keyword>
<evidence type="ECO:0000313" key="1">
    <source>
        <dbReference type="EMBL" id="CAK9091193.1"/>
    </source>
</evidence>
<protein>
    <submittedName>
        <fullName evidence="1">Uncharacterized protein</fullName>
    </submittedName>
</protein>
<organism evidence="1 2">
    <name type="scientific">Durusdinium trenchii</name>
    <dbReference type="NCBI Taxonomy" id="1381693"/>
    <lineage>
        <taxon>Eukaryota</taxon>
        <taxon>Sar</taxon>
        <taxon>Alveolata</taxon>
        <taxon>Dinophyceae</taxon>
        <taxon>Suessiales</taxon>
        <taxon>Symbiodiniaceae</taxon>
        <taxon>Durusdinium</taxon>
    </lineage>
</organism>
<evidence type="ECO:0000313" key="2">
    <source>
        <dbReference type="Proteomes" id="UP001642464"/>
    </source>
</evidence>
<name>A0ABP0QUH8_9DINO</name>
<comment type="caution">
    <text evidence="1">The sequence shown here is derived from an EMBL/GenBank/DDBJ whole genome shotgun (WGS) entry which is preliminary data.</text>
</comment>
<reference evidence="1 2" key="1">
    <citation type="submission" date="2024-02" db="EMBL/GenBank/DDBJ databases">
        <authorList>
            <person name="Chen Y."/>
            <person name="Shah S."/>
            <person name="Dougan E. K."/>
            <person name="Thang M."/>
            <person name="Chan C."/>
        </authorList>
    </citation>
    <scope>NUCLEOTIDE SEQUENCE [LARGE SCALE GENOMIC DNA]</scope>
</reference>